<evidence type="ECO:0000256" key="3">
    <source>
        <dbReference type="ARBA" id="ARBA00022679"/>
    </source>
</evidence>
<dbReference type="EMBL" id="NXLQ01000002">
    <property type="protein sequence ID" value="RDU67134.1"/>
    <property type="molecule type" value="Genomic_DNA"/>
</dbReference>
<dbReference type="InterPro" id="IPR001503">
    <property type="entry name" value="Glyco_trans_10"/>
</dbReference>
<organism evidence="5 6">
    <name type="scientific">Helicobacter didelphidarum</name>
    <dbReference type="NCBI Taxonomy" id="2040648"/>
    <lineage>
        <taxon>Bacteria</taxon>
        <taxon>Pseudomonadati</taxon>
        <taxon>Campylobacterota</taxon>
        <taxon>Epsilonproteobacteria</taxon>
        <taxon>Campylobacterales</taxon>
        <taxon>Helicobacteraceae</taxon>
        <taxon>Helicobacter</taxon>
    </lineage>
</organism>
<dbReference type="OrthoDB" id="9791032at2"/>
<evidence type="ECO:0000259" key="4">
    <source>
        <dbReference type="Pfam" id="PF00852"/>
    </source>
</evidence>
<proteinExistence type="inferred from homology"/>
<protein>
    <recommendedName>
        <fullName evidence="4">Fucosyltransferase C-terminal domain-containing protein</fullName>
    </recommendedName>
</protein>
<sequence length="336" mass="39526">MRIRFVQDFIDFIRNKKNRLSFQHEYYGKCYYPPYNKKIRFNFTKPKIYNKDGRLMDIFFLRSAATSYSPYNNSKYFLWDRYNFGLDIHFYTDNDIFQTMGGGIKKFALFGEPRSINKKIYAEILKSQGLAAEFTSILTHDEEILNKYPNAMLICGSSPWCYLESGDPRTYNEKKFEIKNKEVSMIISGKNFTPLHKIRNTIADNLKNNTAVDLFGAYVNKGIQYSSEALDTYRYHIAIENQQSEYYFTEKILNCFISMSVPIYLGATRIGKFFNTDGIIQISPNDINNLDNIIKTCNEKDYQSRLSAIIDNYERSLHYLNIDDILYEKLFLNSKK</sequence>
<comment type="caution">
    <text evidence="5">The sequence shown here is derived from an EMBL/GenBank/DDBJ whole genome shotgun (WGS) entry which is preliminary data.</text>
</comment>
<dbReference type="Pfam" id="PF00852">
    <property type="entry name" value="Glyco_transf_10"/>
    <property type="match status" value="1"/>
</dbReference>
<dbReference type="Gene3D" id="3.40.50.11660">
    <property type="entry name" value="Glycosyl transferase family 10, C-terminal domain"/>
    <property type="match status" value="1"/>
</dbReference>
<gene>
    <name evidence="5" type="ORF">CQA53_02465</name>
</gene>
<evidence type="ECO:0000256" key="2">
    <source>
        <dbReference type="ARBA" id="ARBA00022676"/>
    </source>
</evidence>
<dbReference type="GO" id="GO:0016020">
    <property type="term" value="C:membrane"/>
    <property type="evidence" value="ECO:0007669"/>
    <property type="project" value="InterPro"/>
</dbReference>
<keyword evidence="2" id="KW-0328">Glycosyltransferase</keyword>
<evidence type="ECO:0000313" key="5">
    <source>
        <dbReference type="EMBL" id="RDU67134.1"/>
    </source>
</evidence>
<dbReference type="PANTHER" id="PTHR11929:SF194">
    <property type="entry name" value="ALPHA-(1,3)-FUCOSYLTRANSFERASE 10"/>
    <property type="match status" value="1"/>
</dbReference>
<dbReference type="AlphaFoldDB" id="A0A3D8IRB0"/>
<evidence type="ECO:0000256" key="1">
    <source>
        <dbReference type="ARBA" id="ARBA00008919"/>
    </source>
</evidence>
<dbReference type="Proteomes" id="UP000256379">
    <property type="component" value="Unassembled WGS sequence"/>
</dbReference>
<dbReference type="RefSeq" id="WP_115542431.1">
    <property type="nucleotide sequence ID" value="NZ_NXLQ01000002.1"/>
</dbReference>
<dbReference type="PANTHER" id="PTHR11929">
    <property type="entry name" value="ALPHA- 1,3 -FUCOSYLTRANSFERASE"/>
    <property type="match status" value="1"/>
</dbReference>
<reference evidence="5 6" key="1">
    <citation type="submission" date="2018-04" db="EMBL/GenBank/DDBJ databases">
        <title>Novel Campyloabacter and Helicobacter Species and Strains.</title>
        <authorList>
            <person name="Mannion A.J."/>
            <person name="Shen Z."/>
            <person name="Fox J.G."/>
        </authorList>
    </citation>
    <scope>NUCLEOTIDE SEQUENCE [LARGE SCALE GENOMIC DNA]</scope>
    <source>
        <strain evidence="5 6">MIT 17-337</strain>
    </source>
</reference>
<evidence type="ECO:0000313" key="6">
    <source>
        <dbReference type="Proteomes" id="UP000256379"/>
    </source>
</evidence>
<dbReference type="InterPro" id="IPR038577">
    <property type="entry name" value="GT10-like_C_sf"/>
</dbReference>
<keyword evidence="3" id="KW-0808">Transferase</keyword>
<accession>A0A3D8IRB0</accession>
<dbReference type="InterPro" id="IPR055270">
    <property type="entry name" value="Glyco_tran_10_C"/>
</dbReference>
<feature type="domain" description="Fucosyltransferase C-terminal" evidence="4">
    <location>
        <begin position="179"/>
        <end position="283"/>
    </location>
</feature>
<dbReference type="SUPFAM" id="SSF53756">
    <property type="entry name" value="UDP-Glycosyltransferase/glycogen phosphorylase"/>
    <property type="match status" value="1"/>
</dbReference>
<name>A0A3D8IRB0_9HELI</name>
<comment type="similarity">
    <text evidence="1">Belongs to the glycosyltransferase 10 family.</text>
</comment>
<dbReference type="GO" id="GO:0008417">
    <property type="term" value="F:fucosyltransferase activity"/>
    <property type="evidence" value="ECO:0007669"/>
    <property type="project" value="InterPro"/>
</dbReference>
<keyword evidence="6" id="KW-1185">Reference proteome</keyword>